<dbReference type="Proteomes" id="UP000323000">
    <property type="component" value="Chromosome 1"/>
</dbReference>
<dbReference type="GO" id="GO:0005730">
    <property type="term" value="C:nucleolus"/>
    <property type="evidence" value="ECO:0007669"/>
    <property type="project" value="TreeGrafter"/>
</dbReference>
<feature type="region of interest" description="Disordered" evidence="1">
    <location>
        <begin position="1"/>
        <end position="28"/>
    </location>
</feature>
<feature type="compositionally biased region" description="Basic and acidic residues" evidence="1">
    <location>
        <begin position="1"/>
        <end position="15"/>
    </location>
</feature>
<feature type="compositionally biased region" description="Basic residues" evidence="1">
    <location>
        <begin position="198"/>
        <end position="222"/>
    </location>
</feature>
<dbReference type="OrthoDB" id="5556956at2759"/>
<evidence type="ECO:0000256" key="1">
    <source>
        <dbReference type="SAM" id="MobiDB-lite"/>
    </source>
</evidence>
<sequence length="222" mass="25929">MRKRENNKQGEEVRMQKKKPRGDMETEDQEMDIRKIMKDIERLEAYAKYEVGYLLFVKMLLNMKDFSFSFVQSISGGCSWFRRSSSHMTWKERKELENKRVVSLGGKPQKKQRLPLSVARVPMKRQKEREQKMQQERAILGRFGGKIADPKRPTDKRRPEDRVLKSTEGRFRNGVLDVKHMLHPTSSRDTGADTHMGGKGKKKGRGKKNQGNKGNKKKGKRH</sequence>
<keyword evidence="3" id="KW-1185">Reference proteome</keyword>
<name>A0A5C7IRC5_9ROSI</name>
<accession>A0A5C7IRC5</accession>
<evidence type="ECO:0000313" key="3">
    <source>
        <dbReference type="Proteomes" id="UP000323000"/>
    </source>
</evidence>
<dbReference type="PANTHER" id="PTHR28096">
    <property type="entry name" value="PROTEIN FAF1"/>
    <property type="match status" value="1"/>
</dbReference>
<gene>
    <name evidence="2" type="ORF">EZV62_000237</name>
</gene>
<dbReference type="InterPro" id="IPR027973">
    <property type="entry name" value="FSAF1-like"/>
</dbReference>
<dbReference type="GO" id="GO:0000462">
    <property type="term" value="P:maturation of SSU-rRNA from tricistronic rRNA transcript (SSU-rRNA, 5.8S rRNA, LSU-rRNA)"/>
    <property type="evidence" value="ECO:0007669"/>
    <property type="project" value="TreeGrafter"/>
</dbReference>
<reference evidence="3" key="1">
    <citation type="journal article" date="2019" name="Gigascience">
        <title>De novo genome assembly of the endangered Acer yangbiense, a plant species with extremely small populations endemic to Yunnan Province, China.</title>
        <authorList>
            <person name="Yang J."/>
            <person name="Wariss H.M."/>
            <person name="Tao L."/>
            <person name="Zhang R."/>
            <person name="Yun Q."/>
            <person name="Hollingsworth P."/>
            <person name="Dao Z."/>
            <person name="Luo G."/>
            <person name="Guo H."/>
            <person name="Ma Y."/>
            <person name="Sun W."/>
        </authorList>
    </citation>
    <scope>NUCLEOTIDE SEQUENCE [LARGE SCALE GENOMIC DNA]</scope>
    <source>
        <strain evidence="3">cv. Malutang</strain>
    </source>
</reference>
<dbReference type="Pfam" id="PF15375">
    <property type="entry name" value="FSAF1"/>
    <property type="match status" value="1"/>
</dbReference>
<feature type="compositionally biased region" description="Basic and acidic residues" evidence="1">
    <location>
        <begin position="148"/>
        <end position="171"/>
    </location>
</feature>
<dbReference type="AlphaFoldDB" id="A0A5C7IRC5"/>
<dbReference type="PANTHER" id="PTHR28096:SF1">
    <property type="entry name" value="PROTEIN FAF1"/>
    <property type="match status" value="1"/>
</dbReference>
<dbReference type="EMBL" id="VAHF01000001">
    <property type="protein sequence ID" value="TXG71658.1"/>
    <property type="molecule type" value="Genomic_DNA"/>
</dbReference>
<evidence type="ECO:0000313" key="2">
    <source>
        <dbReference type="EMBL" id="TXG71658.1"/>
    </source>
</evidence>
<dbReference type="InterPro" id="IPR053030">
    <property type="entry name" value="Ribosomal_biogenesis_FAF1-like"/>
</dbReference>
<feature type="region of interest" description="Disordered" evidence="1">
    <location>
        <begin position="144"/>
        <end position="222"/>
    </location>
</feature>
<protein>
    <submittedName>
        <fullName evidence="2">Uncharacterized protein</fullName>
    </submittedName>
</protein>
<organism evidence="2 3">
    <name type="scientific">Acer yangbiense</name>
    <dbReference type="NCBI Taxonomy" id="1000413"/>
    <lineage>
        <taxon>Eukaryota</taxon>
        <taxon>Viridiplantae</taxon>
        <taxon>Streptophyta</taxon>
        <taxon>Embryophyta</taxon>
        <taxon>Tracheophyta</taxon>
        <taxon>Spermatophyta</taxon>
        <taxon>Magnoliopsida</taxon>
        <taxon>eudicotyledons</taxon>
        <taxon>Gunneridae</taxon>
        <taxon>Pentapetalae</taxon>
        <taxon>rosids</taxon>
        <taxon>malvids</taxon>
        <taxon>Sapindales</taxon>
        <taxon>Sapindaceae</taxon>
        <taxon>Hippocastanoideae</taxon>
        <taxon>Acereae</taxon>
        <taxon>Acer</taxon>
    </lineage>
</organism>
<comment type="caution">
    <text evidence="2">The sequence shown here is derived from an EMBL/GenBank/DDBJ whole genome shotgun (WGS) entry which is preliminary data.</text>
</comment>
<proteinExistence type="predicted"/>